<dbReference type="GO" id="GO:0006935">
    <property type="term" value="P:chemotaxis"/>
    <property type="evidence" value="ECO:0007669"/>
    <property type="project" value="InterPro"/>
</dbReference>
<evidence type="ECO:0000313" key="2">
    <source>
        <dbReference type="EMBL" id="EKT4439423.1"/>
    </source>
</evidence>
<reference evidence="2" key="1">
    <citation type="submission" date="2022-07" db="EMBL/GenBank/DDBJ databases">
        <authorList>
            <consortium name="Clinical and Environmental Microbiology Branch: Whole genome sequencing antimicrobial resistance pathogens in the healthcare setting"/>
        </authorList>
    </citation>
    <scope>NUCLEOTIDE SEQUENCE</scope>
    <source>
        <strain evidence="2">Stenotrophomonas_maltophilia_2021CK-00905</strain>
    </source>
</reference>
<dbReference type="InterPro" id="IPR036061">
    <property type="entry name" value="CheW-like_dom_sf"/>
</dbReference>
<sequence length="155" mass="16226">MSPPAHSSTDARELPADLFEIVVTRAGTALFAIDVRAAIEIRGPERFGPVDHPGRPTLEVRGQALPVADLCSMSGQPAFEGGCPAMLLIKAGTSTLALAVDEVLQIETPDASPDVSAPAQGRSFNFCSRHVQIDSARSAALIEPQSLLAALAVRD</sequence>
<gene>
    <name evidence="2" type="ORF">QEK83_000016</name>
</gene>
<dbReference type="SMART" id="SM00260">
    <property type="entry name" value="CheW"/>
    <property type="match status" value="1"/>
</dbReference>
<dbReference type="EMBL" id="ABLOMU010000001">
    <property type="protein sequence ID" value="EKT4439423.1"/>
    <property type="molecule type" value="Genomic_DNA"/>
</dbReference>
<dbReference type="SUPFAM" id="SSF50341">
    <property type="entry name" value="CheW-like"/>
    <property type="match status" value="1"/>
</dbReference>
<protein>
    <submittedName>
        <fullName evidence="2">Chemotaxis protein CheW</fullName>
    </submittedName>
</protein>
<evidence type="ECO:0000313" key="3">
    <source>
        <dbReference type="Proteomes" id="UP001214521"/>
    </source>
</evidence>
<organism evidence="2 3">
    <name type="scientific">Stenotrophomonas maltophilia</name>
    <name type="common">Pseudomonas maltophilia</name>
    <name type="synonym">Xanthomonas maltophilia</name>
    <dbReference type="NCBI Taxonomy" id="40324"/>
    <lineage>
        <taxon>Bacteria</taxon>
        <taxon>Pseudomonadati</taxon>
        <taxon>Pseudomonadota</taxon>
        <taxon>Gammaproteobacteria</taxon>
        <taxon>Lysobacterales</taxon>
        <taxon>Lysobacteraceae</taxon>
        <taxon>Stenotrophomonas</taxon>
        <taxon>Stenotrophomonas maltophilia group</taxon>
    </lineage>
</organism>
<dbReference type="InterPro" id="IPR002545">
    <property type="entry name" value="CheW-lke_dom"/>
</dbReference>
<accession>A0AAI9C749</accession>
<dbReference type="PROSITE" id="PS50851">
    <property type="entry name" value="CHEW"/>
    <property type="match status" value="1"/>
</dbReference>
<name>A0AAI9C749_STEMA</name>
<dbReference type="GO" id="GO:0007165">
    <property type="term" value="P:signal transduction"/>
    <property type="evidence" value="ECO:0007669"/>
    <property type="project" value="InterPro"/>
</dbReference>
<dbReference type="Proteomes" id="UP001214521">
    <property type="component" value="Unassembled WGS sequence"/>
</dbReference>
<evidence type="ECO:0000259" key="1">
    <source>
        <dbReference type="PROSITE" id="PS50851"/>
    </source>
</evidence>
<dbReference type="AlphaFoldDB" id="A0AAI9C749"/>
<comment type="caution">
    <text evidence="2">The sequence shown here is derived from an EMBL/GenBank/DDBJ whole genome shotgun (WGS) entry which is preliminary data.</text>
</comment>
<proteinExistence type="predicted"/>
<dbReference type="Pfam" id="PF01584">
    <property type="entry name" value="CheW"/>
    <property type="match status" value="1"/>
</dbReference>
<feature type="domain" description="CheW-like" evidence="1">
    <location>
        <begin position="18"/>
        <end position="153"/>
    </location>
</feature>